<protein>
    <recommendedName>
        <fullName evidence="7">Endoribonuclease YoeB</fullName>
    </recommendedName>
    <alternativeName>
        <fullName evidence="6">Putative mRNA interferase YoeB</fullName>
    </alternativeName>
</protein>
<dbReference type="SUPFAM" id="SSF143011">
    <property type="entry name" value="RelE-like"/>
    <property type="match status" value="1"/>
</dbReference>
<dbReference type="Pfam" id="PF06769">
    <property type="entry name" value="YoeB_toxin"/>
    <property type="match status" value="1"/>
</dbReference>
<dbReference type="GO" id="GO:0016787">
    <property type="term" value="F:hydrolase activity"/>
    <property type="evidence" value="ECO:0007669"/>
    <property type="project" value="UniProtKB-KW"/>
</dbReference>
<gene>
    <name evidence="8" type="ORF">SAMN05216582_13721</name>
</gene>
<evidence type="ECO:0000313" key="8">
    <source>
        <dbReference type="EMBL" id="SHL05720.1"/>
    </source>
</evidence>
<keyword evidence="4" id="KW-0255">Endonuclease</keyword>
<evidence type="ECO:0000256" key="7">
    <source>
        <dbReference type="ARBA" id="ARBA00050056"/>
    </source>
</evidence>
<evidence type="ECO:0000256" key="4">
    <source>
        <dbReference type="ARBA" id="ARBA00022759"/>
    </source>
</evidence>
<reference evidence="8 9" key="1">
    <citation type="submission" date="2016-11" db="EMBL/GenBank/DDBJ databases">
        <authorList>
            <person name="Jaros S."/>
            <person name="Januszkiewicz K."/>
            <person name="Wedrychowicz H."/>
        </authorList>
    </citation>
    <scope>NUCLEOTIDE SEQUENCE [LARGE SCALE GENOMIC DNA]</scope>
    <source>
        <strain evidence="8 9">HD4</strain>
    </source>
</reference>
<keyword evidence="2" id="KW-1277">Toxin-antitoxin system</keyword>
<dbReference type="InterPro" id="IPR035093">
    <property type="entry name" value="RelE/ParE_toxin_dom_sf"/>
</dbReference>
<dbReference type="OrthoDB" id="9801102at2"/>
<evidence type="ECO:0000256" key="1">
    <source>
        <dbReference type="ARBA" id="ARBA00008172"/>
    </source>
</evidence>
<dbReference type="EMBL" id="FRBC01000037">
    <property type="protein sequence ID" value="SHL05720.1"/>
    <property type="molecule type" value="Genomic_DNA"/>
</dbReference>
<dbReference type="InterPro" id="IPR009614">
    <property type="entry name" value="YoeB_toxin"/>
</dbReference>
<dbReference type="GO" id="GO:0004519">
    <property type="term" value="F:endonuclease activity"/>
    <property type="evidence" value="ECO:0007669"/>
    <property type="project" value="UniProtKB-KW"/>
</dbReference>
<evidence type="ECO:0000256" key="6">
    <source>
        <dbReference type="ARBA" id="ARBA00030388"/>
    </source>
</evidence>
<keyword evidence="5" id="KW-0378">Hydrolase</keyword>
<evidence type="ECO:0000256" key="3">
    <source>
        <dbReference type="ARBA" id="ARBA00022722"/>
    </source>
</evidence>
<dbReference type="PANTHER" id="PTHR38039">
    <property type="entry name" value="TOXIN YOEB"/>
    <property type="match status" value="1"/>
</dbReference>
<comment type="similarity">
    <text evidence="1">Belongs to the YoeB family.</text>
</comment>
<proteinExistence type="inferred from homology"/>
<sequence length="85" mass="10208">MLITWDEEAWADYVEWQNQDKKTLKKINQLVKDIMRNGVLEGTRNPEALKGNLQGWYSRRIDKKNRLVYKIVNDNLKIAQCKEHY</sequence>
<evidence type="ECO:0000313" key="9">
    <source>
        <dbReference type="Proteomes" id="UP000184263"/>
    </source>
</evidence>
<organism evidence="8 9">
    <name type="scientific">Selenomonas ruminantium</name>
    <dbReference type="NCBI Taxonomy" id="971"/>
    <lineage>
        <taxon>Bacteria</taxon>
        <taxon>Bacillati</taxon>
        <taxon>Bacillota</taxon>
        <taxon>Negativicutes</taxon>
        <taxon>Selenomonadales</taxon>
        <taxon>Selenomonadaceae</taxon>
        <taxon>Selenomonas</taxon>
    </lineage>
</organism>
<evidence type="ECO:0000256" key="2">
    <source>
        <dbReference type="ARBA" id="ARBA00022649"/>
    </source>
</evidence>
<dbReference type="NCBIfam" id="TIGR02116">
    <property type="entry name" value="toxin_Txe_YoeB"/>
    <property type="match status" value="1"/>
</dbReference>
<evidence type="ECO:0000256" key="5">
    <source>
        <dbReference type="ARBA" id="ARBA00022801"/>
    </source>
</evidence>
<dbReference type="RefSeq" id="WP_073092607.1">
    <property type="nucleotide sequence ID" value="NZ_FRBC01000037.1"/>
</dbReference>
<dbReference type="GO" id="GO:0045892">
    <property type="term" value="P:negative regulation of DNA-templated transcription"/>
    <property type="evidence" value="ECO:0007669"/>
    <property type="project" value="TreeGrafter"/>
</dbReference>
<name>A0A1M6XI69_SELRU</name>
<dbReference type="AlphaFoldDB" id="A0A1M6XI69"/>
<keyword evidence="3" id="KW-0540">Nuclease</keyword>
<dbReference type="GO" id="GO:0006401">
    <property type="term" value="P:RNA catabolic process"/>
    <property type="evidence" value="ECO:0007669"/>
    <property type="project" value="InterPro"/>
</dbReference>
<dbReference type="Gene3D" id="3.30.2310.20">
    <property type="entry name" value="RelE-like"/>
    <property type="match status" value="1"/>
</dbReference>
<accession>A0A1M6XI69</accession>
<dbReference type="Proteomes" id="UP000184263">
    <property type="component" value="Unassembled WGS sequence"/>
</dbReference>
<dbReference type="PANTHER" id="PTHR38039:SF1">
    <property type="entry name" value="TOXIN YOEB"/>
    <property type="match status" value="1"/>
</dbReference>